<feature type="transmembrane region" description="Helical" evidence="5">
    <location>
        <begin position="101"/>
        <end position="120"/>
    </location>
</feature>
<comment type="subcellular location">
    <subcellularLocation>
        <location evidence="1">Membrane</location>
        <topology evidence="1">Multi-pass membrane protein</topology>
    </subcellularLocation>
</comment>
<dbReference type="PANTHER" id="PTHR10924:SF6">
    <property type="entry name" value="SOLUTE CARRIER FAMILY 49 MEMBER A3"/>
    <property type="match status" value="1"/>
</dbReference>
<feature type="transmembrane region" description="Helical" evidence="5">
    <location>
        <begin position="330"/>
        <end position="346"/>
    </location>
</feature>
<feature type="transmembrane region" description="Helical" evidence="5">
    <location>
        <begin position="353"/>
        <end position="373"/>
    </location>
</feature>
<dbReference type="GO" id="GO:0016020">
    <property type="term" value="C:membrane"/>
    <property type="evidence" value="ECO:0007669"/>
    <property type="project" value="UniProtKB-SubCell"/>
</dbReference>
<feature type="transmembrane region" description="Helical" evidence="5">
    <location>
        <begin position="420"/>
        <end position="441"/>
    </location>
</feature>
<sequence>MSNKQDADQKNLNSISSHSVVKSHTQSIKDIELSVYRWAILLLYFLVVLVNGVPYEICVPITTFMSDIYNVSTAIVATASTAFMLMHPLLSFFAAQTISNYGWAPATNLGVILTIMGCAIKLLINKAGFSVLIIGQVLCGIGRPFILNSQASMAMSWFHPNTRIIIITLLNVVTTLSLIISAFIPGMVFKGYKEEGDEQYEDGKSRMQNLCLLEFYISLAIVPSLIMLKSRPNQVPVKINKVERKRGMIKIMLRLFKNTNFVLLFIPFSLYFGILKSLLVIMELLMAPYNYEAHQVAGVVSFPLVGGLIAQGAIPYFINKYKIQKPFVRLFLLLAILSLGFLYFALKSSNIIYMYIVVSLLAIFTMPILPVMMDMGCDLIFPLDPSFAIGAFYMGSMLFFVIFTYSLTFITGKDKVDSRVLYTNIFSGGMLIIGFLCSLFLKIDDSYQPVEVEQQDKGSLVHPLEKSVSQVKGKGISVYRGTQSKLSVQYHKASLFSCSHNNISIVGDVPLIPGEEAEDLYDSEEQPQQQE</sequence>
<dbReference type="InterPro" id="IPR011701">
    <property type="entry name" value="MFS"/>
</dbReference>
<dbReference type="InterPro" id="IPR049680">
    <property type="entry name" value="FLVCR1-2_SLC49-like"/>
</dbReference>
<dbReference type="AlphaFoldDB" id="A0A8S1RBX7"/>
<evidence type="ECO:0000256" key="2">
    <source>
        <dbReference type="ARBA" id="ARBA00022692"/>
    </source>
</evidence>
<comment type="caution">
    <text evidence="6">The sequence shown here is derived from an EMBL/GenBank/DDBJ whole genome shotgun (WGS) entry which is preliminary data.</text>
</comment>
<accession>A0A8S1RBX7</accession>
<dbReference type="Pfam" id="PF07690">
    <property type="entry name" value="MFS_1"/>
    <property type="match status" value="1"/>
</dbReference>
<dbReference type="Proteomes" id="UP000692954">
    <property type="component" value="Unassembled WGS sequence"/>
</dbReference>
<feature type="transmembrane region" description="Helical" evidence="5">
    <location>
        <begin position="74"/>
        <end position="95"/>
    </location>
</feature>
<name>A0A8S1RBX7_9CILI</name>
<evidence type="ECO:0000256" key="3">
    <source>
        <dbReference type="ARBA" id="ARBA00022989"/>
    </source>
</evidence>
<reference evidence="6" key="1">
    <citation type="submission" date="2021-01" db="EMBL/GenBank/DDBJ databases">
        <authorList>
            <consortium name="Genoscope - CEA"/>
            <person name="William W."/>
        </authorList>
    </citation>
    <scope>NUCLEOTIDE SEQUENCE</scope>
</reference>
<dbReference type="GO" id="GO:0022857">
    <property type="term" value="F:transmembrane transporter activity"/>
    <property type="evidence" value="ECO:0007669"/>
    <property type="project" value="InterPro"/>
</dbReference>
<protein>
    <submittedName>
        <fullName evidence="6">Uncharacterized protein</fullName>
    </submittedName>
</protein>
<gene>
    <name evidence="6" type="ORF">PSON_ATCC_30995.1.T1510040</name>
</gene>
<evidence type="ECO:0000256" key="4">
    <source>
        <dbReference type="ARBA" id="ARBA00023136"/>
    </source>
</evidence>
<feature type="transmembrane region" description="Helical" evidence="5">
    <location>
        <begin position="35"/>
        <end position="53"/>
    </location>
</feature>
<dbReference type="OrthoDB" id="298858at2759"/>
<dbReference type="PANTHER" id="PTHR10924">
    <property type="entry name" value="MAJOR FACILITATOR SUPERFAMILY PROTEIN-RELATED"/>
    <property type="match status" value="1"/>
</dbReference>
<keyword evidence="3 5" id="KW-1133">Transmembrane helix</keyword>
<keyword evidence="4 5" id="KW-0472">Membrane</keyword>
<feature type="transmembrane region" description="Helical" evidence="5">
    <location>
        <begin position="261"/>
        <end position="284"/>
    </location>
</feature>
<keyword evidence="2 5" id="KW-0812">Transmembrane</keyword>
<feature type="transmembrane region" description="Helical" evidence="5">
    <location>
        <begin position="166"/>
        <end position="189"/>
    </location>
</feature>
<feature type="transmembrane region" description="Helical" evidence="5">
    <location>
        <begin position="296"/>
        <end position="318"/>
    </location>
</feature>
<evidence type="ECO:0000256" key="5">
    <source>
        <dbReference type="SAM" id="Phobius"/>
    </source>
</evidence>
<keyword evidence="7" id="KW-1185">Reference proteome</keyword>
<evidence type="ECO:0000313" key="7">
    <source>
        <dbReference type="Proteomes" id="UP000692954"/>
    </source>
</evidence>
<dbReference type="EMBL" id="CAJJDN010000151">
    <property type="protein sequence ID" value="CAD8124440.1"/>
    <property type="molecule type" value="Genomic_DNA"/>
</dbReference>
<evidence type="ECO:0000313" key="6">
    <source>
        <dbReference type="EMBL" id="CAD8124440.1"/>
    </source>
</evidence>
<feature type="transmembrane region" description="Helical" evidence="5">
    <location>
        <begin position="385"/>
        <end position="408"/>
    </location>
</feature>
<feature type="transmembrane region" description="Helical" evidence="5">
    <location>
        <begin position="127"/>
        <end position="146"/>
    </location>
</feature>
<organism evidence="6 7">
    <name type="scientific">Paramecium sonneborni</name>
    <dbReference type="NCBI Taxonomy" id="65129"/>
    <lineage>
        <taxon>Eukaryota</taxon>
        <taxon>Sar</taxon>
        <taxon>Alveolata</taxon>
        <taxon>Ciliophora</taxon>
        <taxon>Intramacronucleata</taxon>
        <taxon>Oligohymenophorea</taxon>
        <taxon>Peniculida</taxon>
        <taxon>Parameciidae</taxon>
        <taxon>Paramecium</taxon>
    </lineage>
</organism>
<proteinExistence type="predicted"/>
<evidence type="ECO:0000256" key="1">
    <source>
        <dbReference type="ARBA" id="ARBA00004141"/>
    </source>
</evidence>